<evidence type="ECO:0000313" key="3">
    <source>
        <dbReference type="Proteomes" id="UP000029120"/>
    </source>
</evidence>
<feature type="domain" description="F-box" evidence="1">
    <location>
        <begin position="6"/>
        <end position="46"/>
    </location>
</feature>
<proteinExistence type="predicted"/>
<dbReference type="PANTHER" id="PTHR31111">
    <property type="entry name" value="BNAA05G37150D PROTEIN-RELATED"/>
    <property type="match status" value="1"/>
</dbReference>
<dbReference type="OrthoDB" id="1113444at2759"/>
<dbReference type="InterPro" id="IPR013187">
    <property type="entry name" value="F-box-assoc_dom_typ3"/>
</dbReference>
<dbReference type="Gramene" id="KFK44887">
    <property type="protein sequence ID" value="KFK44887"/>
    <property type="gene ID" value="AALP_AA1G315800"/>
</dbReference>
<evidence type="ECO:0000313" key="2">
    <source>
        <dbReference type="EMBL" id="KFK44887.1"/>
    </source>
</evidence>
<dbReference type="Proteomes" id="UP000029120">
    <property type="component" value="Chromosome 1"/>
</dbReference>
<dbReference type="OMA" id="WICKETE"/>
<dbReference type="Pfam" id="PF08268">
    <property type="entry name" value="FBA_3"/>
    <property type="match status" value="1"/>
</dbReference>
<dbReference type="SMART" id="SM00256">
    <property type="entry name" value="FBOX"/>
    <property type="match status" value="1"/>
</dbReference>
<dbReference type="AlphaFoldDB" id="A0A087HRY5"/>
<dbReference type="NCBIfam" id="TIGR01640">
    <property type="entry name" value="F_box_assoc_1"/>
    <property type="match status" value="1"/>
</dbReference>
<dbReference type="SUPFAM" id="SSF81383">
    <property type="entry name" value="F-box domain"/>
    <property type="match status" value="1"/>
</dbReference>
<dbReference type="Pfam" id="PF00646">
    <property type="entry name" value="F-box"/>
    <property type="match status" value="1"/>
</dbReference>
<dbReference type="CDD" id="cd22157">
    <property type="entry name" value="F-box_AtFBW1-like"/>
    <property type="match status" value="1"/>
</dbReference>
<gene>
    <name evidence="2" type="ordered locus">AALP_Aa1g315800</name>
</gene>
<accession>A0A087HRY5</accession>
<reference evidence="3" key="1">
    <citation type="journal article" date="2015" name="Nat. Plants">
        <title>Genome expansion of Arabis alpina linked with retrotransposition and reduced symmetric DNA methylation.</title>
        <authorList>
            <person name="Willing E.M."/>
            <person name="Rawat V."/>
            <person name="Mandakova T."/>
            <person name="Maumus F."/>
            <person name="James G.V."/>
            <person name="Nordstroem K.J."/>
            <person name="Becker C."/>
            <person name="Warthmann N."/>
            <person name="Chica C."/>
            <person name="Szarzynska B."/>
            <person name="Zytnicki M."/>
            <person name="Albani M.C."/>
            <person name="Kiefer C."/>
            <person name="Bergonzi S."/>
            <person name="Castaings L."/>
            <person name="Mateos J.L."/>
            <person name="Berns M.C."/>
            <person name="Bujdoso N."/>
            <person name="Piofczyk T."/>
            <person name="de Lorenzo L."/>
            <person name="Barrero-Sicilia C."/>
            <person name="Mateos I."/>
            <person name="Piednoel M."/>
            <person name="Hagmann J."/>
            <person name="Chen-Min-Tao R."/>
            <person name="Iglesias-Fernandez R."/>
            <person name="Schuster S.C."/>
            <person name="Alonso-Blanco C."/>
            <person name="Roudier F."/>
            <person name="Carbonero P."/>
            <person name="Paz-Ares J."/>
            <person name="Davis S.J."/>
            <person name="Pecinka A."/>
            <person name="Quesneville H."/>
            <person name="Colot V."/>
            <person name="Lysak M.A."/>
            <person name="Weigel D."/>
            <person name="Coupland G."/>
            <person name="Schneeberger K."/>
        </authorList>
    </citation>
    <scope>NUCLEOTIDE SEQUENCE [LARGE SCALE GENOMIC DNA]</scope>
    <source>
        <strain evidence="3">cv. Pajares</strain>
    </source>
</reference>
<dbReference type="EMBL" id="CM002869">
    <property type="protein sequence ID" value="KFK44887.1"/>
    <property type="molecule type" value="Genomic_DNA"/>
</dbReference>
<organism evidence="2 3">
    <name type="scientific">Arabis alpina</name>
    <name type="common">Alpine rock-cress</name>
    <dbReference type="NCBI Taxonomy" id="50452"/>
    <lineage>
        <taxon>Eukaryota</taxon>
        <taxon>Viridiplantae</taxon>
        <taxon>Streptophyta</taxon>
        <taxon>Embryophyta</taxon>
        <taxon>Tracheophyta</taxon>
        <taxon>Spermatophyta</taxon>
        <taxon>Magnoliopsida</taxon>
        <taxon>eudicotyledons</taxon>
        <taxon>Gunneridae</taxon>
        <taxon>Pentapetalae</taxon>
        <taxon>rosids</taxon>
        <taxon>malvids</taxon>
        <taxon>Brassicales</taxon>
        <taxon>Brassicaceae</taxon>
        <taxon>Arabideae</taxon>
        <taxon>Arabis</taxon>
    </lineage>
</organism>
<dbReference type="Gene3D" id="1.20.1280.50">
    <property type="match status" value="1"/>
</dbReference>
<dbReference type="PANTHER" id="PTHR31111:SF125">
    <property type="entry name" value="F-BOX PROTEIN CPR30-LIKE"/>
    <property type="match status" value="1"/>
</dbReference>
<keyword evidence="3" id="KW-1185">Reference proteome</keyword>
<sequence>MMKNWIPIDLTIDILSRLPAKSIARFPCVSKQWRSTLCRKDFTELFLTGSSDRPRLLICVLKDGMSKYRGSYACGLIYIPRADDDTKRVICNPITGQYLILPELRKAYYGYSYLGFDPIDKEFKVLLMDTSSDHIASSDAVHYICTLGSELGWRMSPLGARICINGVLYYLALHSYGMPFMIVCFDVRSEKFSFIDVDSSWGLVSSILINYRGELGITYWENLENRLKNLQN</sequence>
<dbReference type="InterPro" id="IPR036047">
    <property type="entry name" value="F-box-like_dom_sf"/>
</dbReference>
<protein>
    <recommendedName>
        <fullName evidence="1">F-box domain-containing protein</fullName>
    </recommendedName>
</protein>
<name>A0A087HRY5_ARAAL</name>
<dbReference type="InterPro" id="IPR017451">
    <property type="entry name" value="F-box-assoc_interact_dom"/>
</dbReference>
<evidence type="ECO:0000259" key="1">
    <source>
        <dbReference type="SMART" id="SM00256"/>
    </source>
</evidence>
<dbReference type="InterPro" id="IPR001810">
    <property type="entry name" value="F-box_dom"/>
</dbReference>